<keyword evidence="3" id="KW-1185">Reference proteome</keyword>
<accession>A0A4V1Q2S8</accession>
<name>A0A4V1Q2S8_9AGAR</name>
<evidence type="ECO:0000313" key="2">
    <source>
        <dbReference type="EMBL" id="RXW16138.1"/>
    </source>
</evidence>
<evidence type="ECO:0000313" key="3">
    <source>
        <dbReference type="Proteomes" id="UP000290288"/>
    </source>
</evidence>
<dbReference type="OrthoDB" id="3060725at2759"/>
<sequence>MFDNQIATLNDIRMADESEEAELGKNVQAFEWVKASIGEPSDAPADLIMVNLGHKYVDPLKQNRGEFSSNAEASPRKRICRQTVPRGRGTDAEEDTYASATVTGYHEVESLREATDAHGRKVGTFYDPALLPDYGGPCFRLKKNKLVQADYRDSDGDLIPPWQYHDDLRPGTIVSIKGTLHCYNMAAKDGQRRDKKFYQINAKSLTVLLPSNIPVEFPQVPEVPEWASGFVGSTSGATSSTLTTVPAKDVAAAAFNRFKANIASGSSAPVGVEDTSAKEDGEVTEVPPIPASAKGKQAVRRNKRKNDPTMEWE</sequence>
<evidence type="ECO:0000256" key="1">
    <source>
        <dbReference type="SAM" id="MobiDB-lite"/>
    </source>
</evidence>
<feature type="region of interest" description="Disordered" evidence="1">
    <location>
        <begin position="266"/>
        <end position="313"/>
    </location>
</feature>
<comment type="caution">
    <text evidence="2">The sequence shown here is derived from an EMBL/GenBank/DDBJ whole genome shotgun (WGS) entry which is preliminary data.</text>
</comment>
<reference evidence="2 3" key="1">
    <citation type="submission" date="2019-01" db="EMBL/GenBank/DDBJ databases">
        <title>Draft genome sequence of Psathyrella aberdarensis IHI B618.</title>
        <authorList>
            <person name="Buettner E."/>
            <person name="Kellner H."/>
        </authorList>
    </citation>
    <scope>NUCLEOTIDE SEQUENCE [LARGE SCALE GENOMIC DNA]</scope>
    <source>
        <strain evidence="2 3">IHI B618</strain>
    </source>
</reference>
<organism evidence="2 3">
    <name type="scientific">Candolleomyces aberdarensis</name>
    <dbReference type="NCBI Taxonomy" id="2316362"/>
    <lineage>
        <taxon>Eukaryota</taxon>
        <taxon>Fungi</taxon>
        <taxon>Dikarya</taxon>
        <taxon>Basidiomycota</taxon>
        <taxon>Agaricomycotina</taxon>
        <taxon>Agaricomycetes</taxon>
        <taxon>Agaricomycetidae</taxon>
        <taxon>Agaricales</taxon>
        <taxon>Agaricineae</taxon>
        <taxon>Psathyrellaceae</taxon>
        <taxon>Candolleomyces</taxon>
    </lineage>
</organism>
<gene>
    <name evidence="2" type="ORF">EST38_g9717</name>
</gene>
<dbReference type="Proteomes" id="UP000290288">
    <property type="component" value="Unassembled WGS sequence"/>
</dbReference>
<dbReference type="AlphaFoldDB" id="A0A4V1Q2S8"/>
<protein>
    <submittedName>
        <fullName evidence="2">Uncharacterized protein</fullName>
    </submittedName>
</protein>
<proteinExistence type="predicted"/>
<dbReference type="EMBL" id="SDEE01000470">
    <property type="protein sequence ID" value="RXW16138.1"/>
    <property type="molecule type" value="Genomic_DNA"/>
</dbReference>